<sequence length="302" mass="34418">MNQNKGGHSEAYFGNYRDYWWNEDFLELIANRLELNQYNKVLDAGFGHGHWSKKLIPYLGSPLKLTGVDKESKYTESTVLKFKESFDNLDSFEVIQSDVAELPFENNTFDLVTCQTLLIHVPDPERALKEMIRVLKPGGLLLCVEPNNGIQALIQTSLSRQDSLEARLDHVKYAMIVEEGKKKLGRGDSSFGDLLPGVINRLGMKNIFVYQSDKAIPLYPPYKKQEQRAALDQWDDAGMQQQEGLSDLTYFEALGTKYLDFYKSYHFKYSFSDARQSYALQHGEFHSSGGVLLYLVSGVKPD</sequence>
<protein>
    <submittedName>
        <fullName evidence="3">Class I SAM-dependent methyltransferase</fullName>
    </submittedName>
</protein>
<dbReference type="PANTHER" id="PTHR44068">
    <property type="entry name" value="ZGC:194242"/>
    <property type="match status" value="1"/>
</dbReference>
<dbReference type="Proteomes" id="UP001209885">
    <property type="component" value="Unassembled WGS sequence"/>
</dbReference>
<dbReference type="PANTHER" id="PTHR44068:SF1">
    <property type="entry name" value="HYPOTHETICAL LOC100005854"/>
    <property type="match status" value="1"/>
</dbReference>
<dbReference type="Gene3D" id="3.40.50.150">
    <property type="entry name" value="Vaccinia Virus protein VP39"/>
    <property type="match status" value="1"/>
</dbReference>
<dbReference type="InterPro" id="IPR050447">
    <property type="entry name" value="Erg6_SMT_methyltransf"/>
</dbReference>
<dbReference type="GO" id="GO:0008168">
    <property type="term" value="F:methyltransferase activity"/>
    <property type="evidence" value="ECO:0007669"/>
    <property type="project" value="UniProtKB-KW"/>
</dbReference>
<dbReference type="Pfam" id="PF08241">
    <property type="entry name" value="Methyltransf_11"/>
    <property type="match status" value="1"/>
</dbReference>
<proteinExistence type="predicted"/>
<keyword evidence="1" id="KW-0808">Transferase</keyword>
<accession>A0ABT3RNQ2</accession>
<dbReference type="EMBL" id="JAPFQN010000002">
    <property type="protein sequence ID" value="MCX2742978.1"/>
    <property type="molecule type" value="Genomic_DNA"/>
</dbReference>
<dbReference type="SUPFAM" id="SSF53335">
    <property type="entry name" value="S-adenosyl-L-methionine-dependent methyltransferases"/>
    <property type="match status" value="1"/>
</dbReference>
<dbReference type="CDD" id="cd02440">
    <property type="entry name" value="AdoMet_MTases"/>
    <property type="match status" value="1"/>
</dbReference>
<comment type="caution">
    <text evidence="3">The sequence shown here is derived from an EMBL/GenBank/DDBJ whole genome shotgun (WGS) entry which is preliminary data.</text>
</comment>
<evidence type="ECO:0000313" key="3">
    <source>
        <dbReference type="EMBL" id="MCX2742978.1"/>
    </source>
</evidence>
<gene>
    <name evidence="3" type="ORF">OO013_03825</name>
</gene>
<feature type="domain" description="Methyltransferase type 11" evidence="2">
    <location>
        <begin position="42"/>
        <end position="143"/>
    </location>
</feature>
<evidence type="ECO:0000259" key="2">
    <source>
        <dbReference type="Pfam" id="PF08241"/>
    </source>
</evidence>
<evidence type="ECO:0000256" key="1">
    <source>
        <dbReference type="ARBA" id="ARBA00022679"/>
    </source>
</evidence>
<keyword evidence="4" id="KW-1185">Reference proteome</keyword>
<dbReference type="InterPro" id="IPR029063">
    <property type="entry name" value="SAM-dependent_MTases_sf"/>
</dbReference>
<reference evidence="3 4" key="1">
    <citation type="submission" date="2022-11" db="EMBL/GenBank/DDBJ databases">
        <title>The characterization of three novel Bacteroidetes species and genomic analysis of their roles in tidal elemental geochemical cycles.</title>
        <authorList>
            <person name="Ma K."/>
        </authorList>
    </citation>
    <scope>NUCLEOTIDE SEQUENCE [LARGE SCALE GENOMIC DNA]</scope>
    <source>
        <strain evidence="3 4">M17</strain>
    </source>
</reference>
<name>A0ABT3RNQ2_9BACT</name>
<keyword evidence="3" id="KW-0489">Methyltransferase</keyword>
<dbReference type="RefSeq" id="WP_266055329.1">
    <property type="nucleotide sequence ID" value="NZ_JAPFQN010000002.1"/>
</dbReference>
<organism evidence="3 4">
    <name type="scientific">Mangrovivirga halotolerans</name>
    <dbReference type="NCBI Taxonomy" id="2993936"/>
    <lineage>
        <taxon>Bacteria</taxon>
        <taxon>Pseudomonadati</taxon>
        <taxon>Bacteroidota</taxon>
        <taxon>Cytophagia</taxon>
        <taxon>Cytophagales</taxon>
        <taxon>Mangrovivirgaceae</taxon>
        <taxon>Mangrovivirga</taxon>
    </lineage>
</organism>
<dbReference type="InterPro" id="IPR013216">
    <property type="entry name" value="Methyltransf_11"/>
</dbReference>
<dbReference type="GO" id="GO:0032259">
    <property type="term" value="P:methylation"/>
    <property type="evidence" value="ECO:0007669"/>
    <property type="project" value="UniProtKB-KW"/>
</dbReference>
<evidence type="ECO:0000313" key="4">
    <source>
        <dbReference type="Proteomes" id="UP001209885"/>
    </source>
</evidence>